<dbReference type="Proteomes" id="UP000037122">
    <property type="component" value="Unassembled WGS sequence"/>
</dbReference>
<dbReference type="EMBL" id="LGST01000016">
    <property type="protein sequence ID" value="KNE00894.1"/>
    <property type="molecule type" value="Genomic_DNA"/>
</dbReference>
<organism evidence="1 2">
    <name type="scientific">Candidozyma auris</name>
    <name type="common">Yeast</name>
    <name type="synonym">Candida auris</name>
    <dbReference type="NCBI Taxonomy" id="498019"/>
    <lineage>
        <taxon>Eukaryota</taxon>
        <taxon>Fungi</taxon>
        <taxon>Dikarya</taxon>
        <taxon>Ascomycota</taxon>
        <taxon>Saccharomycotina</taxon>
        <taxon>Pichiomycetes</taxon>
        <taxon>Metschnikowiaceae</taxon>
        <taxon>Candidozyma</taxon>
    </lineage>
</organism>
<dbReference type="AlphaFoldDB" id="A0A0L0P3K5"/>
<sequence>MKRKEMEMKTLMEVHLHSIQTNKGRKNCGYHRGSVLTVKMRDLNKLRATRSELKLFFKKYKVRGSANKIGP</sequence>
<gene>
    <name evidence="1" type="ORF">QG37_01763</name>
</gene>
<proteinExistence type="predicted"/>
<protein>
    <submittedName>
        <fullName evidence="1">Uncharacterized protein</fullName>
    </submittedName>
</protein>
<dbReference type="VEuPathDB" id="FungiDB:QG37_01763"/>
<evidence type="ECO:0000313" key="2">
    <source>
        <dbReference type="Proteomes" id="UP000037122"/>
    </source>
</evidence>
<comment type="caution">
    <text evidence="1">The sequence shown here is derived from an EMBL/GenBank/DDBJ whole genome shotgun (WGS) entry which is preliminary data.</text>
</comment>
<accession>A0A0L0P3K5</accession>
<reference evidence="2" key="1">
    <citation type="journal article" date="2015" name="BMC Genomics">
        <title>Draft genome of a commonly misdiagnosed multidrug resistant pathogen Candida auris.</title>
        <authorList>
            <person name="Chatterjee S."/>
            <person name="Alampalli S.V."/>
            <person name="Nageshan R.K."/>
            <person name="Chettiar S.T."/>
            <person name="Joshi S."/>
            <person name="Tatu U.S."/>
        </authorList>
    </citation>
    <scope>NUCLEOTIDE SEQUENCE [LARGE SCALE GENOMIC DNA]</scope>
    <source>
        <strain evidence="2">6684</strain>
    </source>
</reference>
<name>A0A0L0P3K5_CANAR</name>
<evidence type="ECO:0000313" key="1">
    <source>
        <dbReference type="EMBL" id="KNE00894.1"/>
    </source>
</evidence>